<dbReference type="Proteomes" id="UP000193944">
    <property type="component" value="Unassembled WGS sequence"/>
</dbReference>
<dbReference type="PANTHER" id="PTHR15665:SF1">
    <property type="entry name" value="PROTEIN ASTEROID HOMOLOG 1"/>
    <property type="match status" value="1"/>
</dbReference>
<dbReference type="OrthoDB" id="2107847at2759"/>
<dbReference type="EMBL" id="MCFG01000182">
    <property type="protein sequence ID" value="ORX79244.1"/>
    <property type="molecule type" value="Genomic_DNA"/>
</dbReference>
<dbReference type="AlphaFoldDB" id="A0A1Y1X1N1"/>
<comment type="caution">
    <text evidence="4">The sequence shown here is derived from an EMBL/GenBank/DDBJ whole genome shotgun (WGS) entry which is preliminary data.</text>
</comment>
<evidence type="ECO:0000259" key="3">
    <source>
        <dbReference type="Pfam" id="PF12813"/>
    </source>
</evidence>
<feature type="compositionally biased region" description="Basic and acidic residues" evidence="2">
    <location>
        <begin position="562"/>
        <end position="643"/>
    </location>
</feature>
<dbReference type="InterPro" id="IPR029060">
    <property type="entry name" value="PIN-like_dom_sf"/>
</dbReference>
<evidence type="ECO:0000313" key="5">
    <source>
        <dbReference type="Proteomes" id="UP000193944"/>
    </source>
</evidence>
<protein>
    <submittedName>
        <fullName evidence="4">PIN domain-like protein</fullName>
    </submittedName>
</protein>
<dbReference type="InterPro" id="IPR039436">
    <property type="entry name" value="Asteroid_dom"/>
</dbReference>
<sequence length="845" mass="98607">MGVKKLSGFVTNNITLSTIQLVVNKKKCTDLCKGSKNLNEIFPTDKNSSKNDINLIIDANAFFYHLGNQLNWFNFDNLAFLKHLEMFLNRLISIDNLGEIFFVFDGMDTDMKLETIIKRSNERIASVGKFYHKIISSKKIKEHHLKYSLICATPLIRIIYAHYLLDMAKITEKVKVKFSYLEADAFIAKLVQEHDGYVISNDSDFYIYDIPGYIKLDTLHFHITKDSLFFKCDLYTSDLLEKYLGIPKVTLPIFATLCGNDYIKVGRYEKLALLLKNYKCTHKITNKIKNGHFKCISNLILDIYEKLNKKYENFNNKKKEQIQNLIIEELFGMINNETKDILEHKECQNKFKDSLNEYNLVDFKGKKEKVVSNELLSSYYSGKIFETLLNILVINHFKCTQYFENPKMDSCWNISQDIRKDTYEFLILRNYNKQTNNDKNKSNSKNNQKEDNYIITEYVRKNKKITTNIIQINNIKQKSMPKPLEERFNIYLKKFKSNNITIKKVPYFLIPVVISLRFYIITKIKDNLFITSNEKNNIFNKFYKYLKTRNNNNNKSNNNKNNTDDGNGKSDNDKNNTDDGNGKSDNDKNNTDDGNGKSDNDKNNTDDGNGKSDNDKNNTDDGNGKSDNDKNNTDDGNGKSDDESKTVLHYYEFEALLASCVASLTFTFLHKNMNIMRENEKKENEQINSSINNSSNYSIKENIKENYLDCNNMADVLKNHKNRCISLKNRWNFGDVKKDIHQYNNAIHIYAEFINLLIANSQLLQVLKITNDLPEFTSLFTMYHYLWEESFYFLVNSFKSTTNHQDITSIFTNLFSINVKKDKVDNYLNYLNDIYNNMLNAILIC</sequence>
<reference evidence="4 5" key="1">
    <citation type="submission" date="2016-08" db="EMBL/GenBank/DDBJ databases">
        <title>A Parts List for Fungal Cellulosomes Revealed by Comparative Genomics.</title>
        <authorList>
            <consortium name="DOE Joint Genome Institute"/>
            <person name="Haitjema C.H."/>
            <person name="Gilmore S.P."/>
            <person name="Henske J.K."/>
            <person name="Solomon K.V."/>
            <person name="De Groot R."/>
            <person name="Kuo A."/>
            <person name="Mondo S.J."/>
            <person name="Salamov A.A."/>
            <person name="Labutti K."/>
            <person name="Zhao Z."/>
            <person name="Chiniquy J."/>
            <person name="Barry K."/>
            <person name="Brewer H.M."/>
            <person name="Purvine S.O."/>
            <person name="Wright A.T."/>
            <person name="Boxma B."/>
            <person name="Van Alen T."/>
            <person name="Hackstein J.H."/>
            <person name="Baker S.E."/>
            <person name="Grigoriev I.V."/>
            <person name="O'Malley M.A."/>
        </authorList>
    </citation>
    <scope>NUCLEOTIDE SEQUENCE [LARGE SCALE GENOMIC DNA]</scope>
    <source>
        <strain evidence="4 5">S4</strain>
    </source>
</reference>
<organism evidence="4 5">
    <name type="scientific">Anaeromyces robustus</name>
    <dbReference type="NCBI Taxonomy" id="1754192"/>
    <lineage>
        <taxon>Eukaryota</taxon>
        <taxon>Fungi</taxon>
        <taxon>Fungi incertae sedis</taxon>
        <taxon>Chytridiomycota</taxon>
        <taxon>Chytridiomycota incertae sedis</taxon>
        <taxon>Neocallimastigomycetes</taxon>
        <taxon>Neocallimastigales</taxon>
        <taxon>Neocallimastigaceae</taxon>
        <taxon>Anaeromyces</taxon>
    </lineage>
</organism>
<feature type="compositionally biased region" description="Low complexity" evidence="2">
    <location>
        <begin position="550"/>
        <end position="561"/>
    </location>
</feature>
<dbReference type="SUPFAM" id="SSF88723">
    <property type="entry name" value="PIN domain-like"/>
    <property type="match status" value="1"/>
</dbReference>
<dbReference type="STRING" id="1754192.A0A1Y1X1N1"/>
<dbReference type="PANTHER" id="PTHR15665">
    <property type="entry name" value="ASTEROID PROTEIN"/>
    <property type="match status" value="1"/>
</dbReference>
<dbReference type="Pfam" id="PF12813">
    <property type="entry name" value="XPG_I_2"/>
    <property type="match status" value="1"/>
</dbReference>
<comment type="similarity">
    <text evidence="1">Belongs to the asteroid family.</text>
</comment>
<name>A0A1Y1X1N1_9FUNG</name>
<keyword evidence="5" id="KW-1185">Reference proteome</keyword>
<evidence type="ECO:0000256" key="2">
    <source>
        <dbReference type="SAM" id="MobiDB-lite"/>
    </source>
</evidence>
<gene>
    <name evidence="4" type="ORF">BCR32DRAFT_269592</name>
</gene>
<reference evidence="4 5" key="2">
    <citation type="submission" date="2016-08" db="EMBL/GenBank/DDBJ databases">
        <title>Pervasive Adenine N6-methylation of Active Genes in Fungi.</title>
        <authorList>
            <consortium name="DOE Joint Genome Institute"/>
            <person name="Mondo S.J."/>
            <person name="Dannebaum R.O."/>
            <person name="Kuo R.C."/>
            <person name="Labutti K."/>
            <person name="Haridas S."/>
            <person name="Kuo A."/>
            <person name="Salamov A."/>
            <person name="Ahrendt S.R."/>
            <person name="Lipzen A."/>
            <person name="Sullivan W."/>
            <person name="Andreopoulos W.B."/>
            <person name="Clum A."/>
            <person name="Lindquist E."/>
            <person name="Daum C."/>
            <person name="Ramamoorthy G.K."/>
            <person name="Gryganskyi A."/>
            <person name="Culley D."/>
            <person name="Magnuson J.K."/>
            <person name="James T.Y."/>
            <person name="O'Malley M.A."/>
            <person name="Stajich J.E."/>
            <person name="Spatafora J.W."/>
            <person name="Visel A."/>
            <person name="Grigoriev I.V."/>
        </authorList>
    </citation>
    <scope>NUCLEOTIDE SEQUENCE [LARGE SCALE GENOMIC DNA]</scope>
    <source>
        <strain evidence="4 5">S4</strain>
    </source>
</reference>
<evidence type="ECO:0000313" key="4">
    <source>
        <dbReference type="EMBL" id="ORX79244.1"/>
    </source>
</evidence>
<evidence type="ECO:0000256" key="1">
    <source>
        <dbReference type="ARBA" id="ARBA00007398"/>
    </source>
</evidence>
<feature type="domain" description="Asteroid" evidence="3">
    <location>
        <begin position="174"/>
        <end position="255"/>
    </location>
</feature>
<feature type="region of interest" description="Disordered" evidence="2">
    <location>
        <begin position="549"/>
        <end position="643"/>
    </location>
</feature>
<dbReference type="InterPro" id="IPR026832">
    <property type="entry name" value="Asteroid"/>
</dbReference>
<accession>A0A1Y1X1N1</accession>
<proteinExistence type="inferred from homology"/>
<dbReference type="Gene3D" id="3.40.50.1010">
    <property type="entry name" value="5'-nuclease"/>
    <property type="match status" value="1"/>
</dbReference>